<dbReference type="AlphaFoldDB" id="A0AAD4DMH1"/>
<dbReference type="EMBL" id="JABBWK010000723">
    <property type="protein sequence ID" value="KAG1879013.1"/>
    <property type="molecule type" value="Genomic_DNA"/>
</dbReference>
<organism evidence="2 3">
    <name type="scientific">Suillus fuscotomentosus</name>
    <dbReference type="NCBI Taxonomy" id="1912939"/>
    <lineage>
        <taxon>Eukaryota</taxon>
        <taxon>Fungi</taxon>
        <taxon>Dikarya</taxon>
        <taxon>Basidiomycota</taxon>
        <taxon>Agaricomycotina</taxon>
        <taxon>Agaricomycetes</taxon>
        <taxon>Agaricomycetidae</taxon>
        <taxon>Boletales</taxon>
        <taxon>Suillineae</taxon>
        <taxon>Suillaceae</taxon>
        <taxon>Suillus</taxon>
    </lineage>
</organism>
<dbReference type="RefSeq" id="XP_041216029.1">
    <property type="nucleotide sequence ID" value="XM_041372850.1"/>
</dbReference>
<keyword evidence="3" id="KW-1185">Reference proteome</keyword>
<name>A0AAD4DMH1_9AGAM</name>
<evidence type="ECO:0000313" key="3">
    <source>
        <dbReference type="Proteomes" id="UP001195769"/>
    </source>
</evidence>
<feature type="domain" description="DUF6532" evidence="1">
    <location>
        <begin position="88"/>
        <end position="131"/>
    </location>
</feature>
<sequence length="165" mass="18860">CTCKKIARNKIALFHLRPGVRSTVNELDFLIARIVELLSELTFPPKFTFGVDELGNSYFLENEVVWHVVLDAVAELELYKYLNNLDSIFCAAAVAVYCALQELATGRFINIEFGGEVYSKLYDKLLEHLQKNSLVPHLLAHWDKYKSLTRTRLMQICRISTTTSS</sequence>
<dbReference type="InterPro" id="IPR045341">
    <property type="entry name" value="DUF6532"/>
</dbReference>
<evidence type="ECO:0000259" key="1">
    <source>
        <dbReference type="Pfam" id="PF20149"/>
    </source>
</evidence>
<proteinExistence type="predicted"/>
<dbReference type="GeneID" id="64667148"/>
<gene>
    <name evidence="2" type="ORF">F5891DRAFT_699335</name>
</gene>
<dbReference type="Pfam" id="PF20149">
    <property type="entry name" value="DUF6532"/>
    <property type="match status" value="1"/>
</dbReference>
<accession>A0AAD4DMH1</accession>
<reference evidence="2" key="1">
    <citation type="journal article" date="2020" name="New Phytol.">
        <title>Comparative genomics reveals dynamic genome evolution in host specialist ectomycorrhizal fungi.</title>
        <authorList>
            <person name="Lofgren L.A."/>
            <person name="Nguyen N.H."/>
            <person name="Vilgalys R."/>
            <person name="Ruytinx J."/>
            <person name="Liao H.L."/>
            <person name="Branco S."/>
            <person name="Kuo A."/>
            <person name="LaButti K."/>
            <person name="Lipzen A."/>
            <person name="Andreopoulos W."/>
            <person name="Pangilinan J."/>
            <person name="Riley R."/>
            <person name="Hundley H."/>
            <person name="Na H."/>
            <person name="Barry K."/>
            <person name="Grigoriev I.V."/>
            <person name="Stajich J.E."/>
            <person name="Kennedy P.G."/>
        </authorList>
    </citation>
    <scope>NUCLEOTIDE SEQUENCE</scope>
    <source>
        <strain evidence="2">FC203</strain>
    </source>
</reference>
<feature type="non-terminal residue" evidence="2">
    <location>
        <position position="1"/>
    </location>
</feature>
<comment type="caution">
    <text evidence="2">The sequence shown here is derived from an EMBL/GenBank/DDBJ whole genome shotgun (WGS) entry which is preliminary data.</text>
</comment>
<evidence type="ECO:0000313" key="2">
    <source>
        <dbReference type="EMBL" id="KAG1879013.1"/>
    </source>
</evidence>
<dbReference type="Proteomes" id="UP001195769">
    <property type="component" value="Unassembled WGS sequence"/>
</dbReference>
<protein>
    <recommendedName>
        <fullName evidence="1">DUF6532 domain-containing protein</fullName>
    </recommendedName>
</protein>